<name>A0A5A7PZM6_STRAF</name>
<dbReference type="EMBL" id="BKCP01005461">
    <property type="protein sequence ID" value="GER38310.1"/>
    <property type="molecule type" value="Genomic_DNA"/>
</dbReference>
<evidence type="ECO:0000313" key="3">
    <source>
        <dbReference type="Proteomes" id="UP000325081"/>
    </source>
</evidence>
<comment type="caution">
    <text evidence="2">The sequence shown here is derived from an EMBL/GenBank/DDBJ whole genome shotgun (WGS) entry which is preliminary data.</text>
</comment>
<proteinExistence type="predicted"/>
<sequence>MTRLEEEAPANSVPAAAVRRGGQVFFGMTGRKGHVGVKSSFGPTLAGDDDVELTAEKDSAFRRSARWCGIDWVAWESFSEVKEPVKKEKSSCSSIGKKDKPGTTVRRENTRSHSDLDMWNRLAPYVLRLFGRHGQSPVQKCKWKWNEGIYFQLSYRGLSRPKYSGFSCEINFSSAKGEGQRKSLSLLLRNGVPSLIGEKNYFLQSIIWSRVKGYTRSSGPPLVLEVNHLLLKGSQRSLASNKRLSFQIPN</sequence>
<dbReference type="OrthoDB" id="1657363at2759"/>
<evidence type="ECO:0000313" key="2">
    <source>
        <dbReference type="EMBL" id="GER38310.1"/>
    </source>
</evidence>
<protein>
    <submittedName>
        <fullName evidence="2">ATP binding microtubule motor family protein</fullName>
    </submittedName>
</protein>
<dbReference type="AlphaFoldDB" id="A0A5A7PZM6"/>
<accession>A0A5A7PZM6</accession>
<evidence type="ECO:0000256" key="1">
    <source>
        <dbReference type="SAM" id="MobiDB-lite"/>
    </source>
</evidence>
<feature type="region of interest" description="Disordered" evidence="1">
    <location>
        <begin position="89"/>
        <end position="111"/>
    </location>
</feature>
<reference evidence="3" key="1">
    <citation type="journal article" date="2019" name="Curr. Biol.">
        <title>Genome Sequence of Striga asiatica Provides Insight into the Evolution of Plant Parasitism.</title>
        <authorList>
            <person name="Yoshida S."/>
            <person name="Kim S."/>
            <person name="Wafula E.K."/>
            <person name="Tanskanen J."/>
            <person name="Kim Y.M."/>
            <person name="Honaas L."/>
            <person name="Yang Z."/>
            <person name="Spallek T."/>
            <person name="Conn C.E."/>
            <person name="Ichihashi Y."/>
            <person name="Cheong K."/>
            <person name="Cui S."/>
            <person name="Der J.P."/>
            <person name="Gundlach H."/>
            <person name="Jiao Y."/>
            <person name="Hori C."/>
            <person name="Ishida J.K."/>
            <person name="Kasahara H."/>
            <person name="Kiba T."/>
            <person name="Kim M.S."/>
            <person name="Koo N."/>
            <person name="Laohavisit A."/>
            <person name="Lee Y.H."/>
            <person name="Lumba S."/>
            <person name="McCourt P."/>
            <person name="Mortimer J.C."/>
            <person name="Mutuku J.M."/>
            <person name="Nomura T."/>
            <person name="Sasaki-Sekimoto Y."/>
            <person name="Seto Y."/>
            <person name="Wang Y."/>
            <person name="Wakatake T."/>
            <person name="Sakakibara H."/>
            <person name="Demura T."/>
            <person name="Yamaguchi S."/>
            <person name="Yoneyama K."/>
            <person name="Manabe R.I."/>
            <person name="Nelson D.C."/>
            <person name="Schulman A.H."/>
            <person name="Timko M.P."/>
            <person name="dePamphilis C.W."/>
            <person name="Choi D."/>
            <person name="Shirasu K."/>
        </authorList>
    </citation>
    <scope>NUCLEOTIDE SEQUENCE [LARGE SCALE GENOMIC DNA]</scope>
    <source>
        <strain evidence="3">cv. UVA1</strain>
    </source>
</reference>
<organism evidence="2 3">
    <name type="scientific">Striga asiatica</name>
    <name type="common">Asiatic witchweed</name>
    <name type="synonym">Buchnera asiatica</name>
    <dbReference type="NCBI Taxonomy" id="4170"/>
    <lineage>
        <taxon>Eukaryota</taxon>
        <taxon>Viridiplantae</taxon>
        <taxon>Streptophyta</taxon>
        <taxon>Embryophyta</taxon>
        <taxon>Tracheophyta</taxon>
        <taxon>Spermatophyta</taxon>
        <taxon>Magnoliopsida</taxon>
        <taxon>eudicotyledons</taxon>
        <taxon>Gunneridae</taxon>
        <taxon>Pentapetalae</taxon>
        <taxon>asterids</taxon>
        <taxon>lamiids</taxon>
        <taxon>Lamiales</taxon>
        <taxon>Orobanchaceae</taxon>
        <taxon>Buchnereae</taxon>
        <taxon>Striga</taxon>
    </lineage>
</organism>
<keyword evidence="3" id="KW-1185">Reference proteome</keyword>
<dbReference type="Proteomes" id="UP000325081">
    <property type="component" value="Unassembled WGS sequence"/>
</dbReference>
<gene>
    <name evidence="2" type="ORF">STAS_14753</name>
</gene>